<feature type="transmembrane region" description="Helical" evidence="5">
    <location>
        <begin position="21"/>
        <end position="44"/>
    </location>
</feature>
<feature type="transmembrane region" description="Helical" evidence="5">
    <location>
        <begin position="176"/>
        <end position="195"/>
    </location>
</feature>
<evidence type="ECO:0000256" key="5">
    <source>
        <dbReference type="SAM" id="Phobius"/>
    </source>
</evidence>
<feature type="transmembrane region" description="Helical" evidence="5">
    <location>
        <begin position="287"/>
        <end position="309"/>
    </location>
</feature>
<dbReference type="InterPro" id="IPR036259">
    <property type="entry name" value="MFS_trans_sf"/>
</dbReference>
<evidence type="ECO:0000256" key="2">
    <source>
        <dbReference type="ARBA" id="ARBA00022692"/>
    </source>
</evidence>
<dbReference type="InterPro" id="IPR020846">
    <property type="entry name" value="MFS_dom"/>
</dbReference>
<comment type="caution">
    <text evidence="7">The sequence shown here is derived from an EMBL/GenBank/DDBJ whole genome shotgun (WGS) entry which is preliminary data.</text>
</comment>
<evidence type="ECO:0000256" key="4">
    <source>
        <dbReference type="ARBA" id="ARBA00023136"/>
    </source>
</evidence>
<feature type="transmembrane region" description="Helical" evidence="5">
    <location>
        <begin position="88"/>
        <end position="106"/>
    </location>
</feature>
<comment type="subcellular location">
    <subcellularLocation>
        <location evidence="1">Membrane</location>
        <topology evidence="1">Multi-pass membrane protein</topology>
    </subcellularLocation>
</comment>
<dbReference type="GO" id="GO:0046943">
    <property type="term" value="F:carboxylic acid transmembrane transporter activity"/>
    <property type="evidence" value="ECO:0007669"/>
    <property type="project" value="TreeGrafter"/>
</dbReference>
<feature type="transmembrane region" description="Helical" evidence="5">
    <location>
        <begin position="256"/>
        <end position="275"/>
    </location>
</feature>
<dbReference type="AlphaFoldDB" id="A0A1S2VNJ6"/>
<dbReference type="InterPro" id="IPR011701">
    <property type="entry name" value="MFS"/>
</dbReference>
<dbReference type="OrthoDB" id="9787026at2"/>
<evidence type="ECO:0000313" key="7">
    <source>
        <dbReference type="EMBL" id="OIN59746.1"/>
    </source>
</evidence>
<protein>
    <submittedName>
        <fullName evidence="7">MFS transporter</fullName>
    </submittedName>
</protein>
<evidence type="ECO:0000313" key="8">
    <source>
        <dbReference type="Proteomes" id="UP000181790"/>
    </source>
</evidence>
<proteinExistence type="predicted"/>
<organism evidence="7 8">
    <name type="scientific">Arsenicibacter rosenii</name>
    <dbReference type="NCBI Taxonomy" id="1750698"/>
    <lineage>
        <taxon>Bacteria</taxon>
        <taxon>Pseudomonadati</taxon>
        <taxon>Bacteroidota</taxon>
        <taxon>Cytophagia</taxon>
        <taxon>Cytophagales</taxon>
        <taxon>Spirosomataceae</taxon>
        <taxon>Arsenicibacter</taxon>
    </lineage>
</organism>
<feature type="transmembrane region" description="Helical" evidence="5">
    <location>
        <begin position="343"/>
        <end position="364"/>
    </location>
</feature>
<dbReference type="PANTHER" id="PTHR23508:SF10">
    <property type="entry name" value="CARBOXYLIC ACID TRANSPORTER PROTEIN HOMOLOG"/>
    <property type="match status" value="1"/>
</dbReference>
<dbReference type="GO" id="GO:0005886">
    <property type="term" value="C:plasma membrane"/>
    <property type="evidence" value="ECO:0007669"/>
    <property type="project" value="TreeGrafter"/>
</dbReference>
<name>A0A1S2VNJ6_9BACT</name>
<dbReference type="RefSeq" id="WP_071502546.1">
    <property type="nucleotide sequence ID" value="NZ_MORL01000003.1"/>
</dbReference>
<dbReference type="InterPro" id="IPR005829">
    <property type="entry name" value="Sugar_transporter_CS"/>
</dbReference>
<gene>
    <name evidence="7" type="ORF">BLX24_07760</name>
</gene>
<evidence type="ECO:0000256" key="3">
    <source>
        <dbReference type="ARBA" id="ARBA00022989"/>
    </source>
</evidence>
<dbReference type="Proteomes" id="UP000181790">
    <property type="component" value="Unassembled WGS sequence"/>
</dbReference>
<sequence>MTVSVRSLIDQRPISGLQYATILICFLMNMLDGMDVMVISYAAPAIAKGWGVTPEALGIVFSSGLFGMTFGALFMAPYADVTGRKNMILLSAFLMGLSIFLTAYATTITALIAFRFVSGLGIGCMLASTAALAAEYTPNHSRDFWVSFVVAGYPVGAVVSGLIAAKTIPAAGWGSIFQLAGAATFFSLPLIYFFLSESLDFLLKSQPKAALTRANQILTKIGAGSFATLPDKPAKSSGIPVRSLLNAEFKVSGIQLWIALFLAFATLYFLTSWIPKLATNAGLSIELAIYAGTVFNVGAFFGIVTQGYFSSRFGLKKTIGVFLIMTGVLMAGFSLFFGSSALLLVFGLLGFGIQGGFVGLYAVAARLYPTEFRTTGVGWAIGIGRLGGIIGPAVGGVLIGMGLSMATNFLIYAVPTILAGLMTIYISSKSIS</sequence>
<feature type="transmembrane region" description="Helical" evidence="5">
    <location>
        <begin position="409"/>
        <end position="427"/>
    </location>
</feature>
<feature type="transmembrane region" description="Helical" evidence="5">
    <location>
        <begin position="112"/>
        <end position="132"/>
    </location>
</feature>
<feature type="transmembrane region" description="Helical" evidence="5">
    <location>
        <begin position="56"/>
        <end position="76"/>
    </location>
</feature>
<keyword evidence="3 5" id="KW-1133">Transmembrane helix</keyword>
<feature type="transmembrane region" description="Helical" evidence="5">
    <location>
        <begin position="318"/>
        <end position="337"/>
    </location>
</feature>
<dbReference type="Pfam" id="PF07690">
    <property type="entry name" value="MFS_1"/>
    <property type="match status" value="1"/>
</dbReference>
<accession>A0A1S2VNJ6</accession>
<keyword evidence="8" id="KW-1185">Reference proteome</keyword>
<dbReference type="SUPFAM" id="SSF103473">
    <property type="entry name" value="MFS general substrate transporter"/>
    <property type="match status" value="1"/>
</dbReference>
<keyword evidence="4 5" id="KW-0472">Membrane</keyword>
<keyword evidence="2 5" id="KW-0812">Transmembrane</keyword>
<feature type="domain" description="Major facilitator superfamily (MFS) profile" evidence="6">
    <location>
        <begin position="21"/>
        <end position="431"/>
    </location>
</feature>
<feature type="transmembrane region" description="Helical" evidence="5">
    <location>
        <begin position="376"/>
        <end position="403"/>
    </location>
</feature>
<dbReference type="PROSITE" id="PS00217">
    <property type="entry name" value="SUGAR_TRANSPORT_2"/>
    <property type="match status" value="1"/>
</dbReference>
<dbReference type="PANTHER" id="PTHR23508">
    <property type="entry name" value="CARBOXYLIC ACID TRANSPORTER PROTEIN HOMOLOG"/>
    <property type="match status" value="1"/>
</dbReference>
<evidence type="ECO:0000256" key="1">
    <source>
        <dbReference type="ARBA" id="ARBA00004141"/>
    </source>
</evidence>
<dbReference type="EMBL" id="MORL01000003">
    <property type="protein sequence ID" value="OIN59746.1"/>
    <property type="molecule type" value="Genomic_DNA"/>
</dbReference>
<feature type="transmembrane region" description="Helical" evidence="5">
    <location>
        <begin position="144"/>
        <end position="164"/>
    </location>
</feature>
<dbReference type="PROSITE" id="PS50850">
    <property type="entry name" value="MFS"/>
    <property type="match status" value="1"/>
</dbReference>
<evidence type="ECO:0000259" key="6">
    <source>
        <dbReference type="PROSITE" id="PS50850"/>
    </source>
</evidence>
<reference evidence="7 8" key="1">
    <citation type="submission" date="2016-10" db="EMBL/GenBank/DDBJ databases">
        <title>Arsenicibacter rosenii gen. nov., sp. nov., an efficient arsenic-methylating bacterium isolated from an arsenic-contaminated paddy soil.</title>
        <authorList>
            <person name="Huang K."/>
        </authorList>
    </citation>
    <scope>NUCLEOTIDE SEQUENCE [LARGE SCALE GENOMIC DNA]</scope>
    <source>
        <strain evidence="7 8">SM-1</strain>
    </source>
</reference>
<dbReference type="Gene3D" id="1.20.1250.20">
    <property type="entry name" value="MFS general substrate transporter like domains"/>
    <property type="match status" value="1"/>
</dbReference>